<proteinExistence type="predicted"/>
<dbReference type="InterPro" id="IPR036388">
    <property type="entry name" value="WH-like_DNA-bd_sf"/>
</dbReference>
<keyword evidence="3" id="KW-1185">Reference proteome</keyword>
<dbReference type="SUPFAM" id="SSF46785">
    <property type="entry name" value="Winged helix' DNA-binding domain"/>
    <property type="match status" value="1"/>
</dbReference>
<dbReference type="Gene3D" id="1.10.10.10">
    <property type="entry name" value="Winged helix-like DNA-binding domain superfamily/Winged helix DNA-binding domain"/>
    <property type="match status" value="1"/>
</dbReference>
<dbReference type="AlphaFoldDB" id="A0A5N0V3M7"/>
<accession>A0A5N0V3M7</accession>
<dbReference type="InterPro" id="IPR002577">
    <property type="entry name" value="HTH_HxlR"/>
</dbReference>
<organism evidence="2 3">
    <name type="scientific">Amycolatopsis acidicola</name>
    <dbReference type="NCBI Taxonomy" id="2596893"/>
    <lineage>
        <taxon>Bacteria</taxon>
        <taxon>Bacillati</taxon>
        <taxon>Actinomycetota</taxon>
        <taxon>Actinomycetes</taxon>
        <taxon>Pseudonocardiales</taxon>
        <taxon>Pseudonocardiaceae</taxon>
        <taxon>Amycolatopsis</taxon>
    </lineage>
</organism>
<evidence type="ECO:0000313" key="3">
    <source>
        <dbReference type="Proteomes" id="UP000319769"/>
    </source>
</evidence>
<dbReference type="EMBL" id="VMNW02000029">
    <property type="protein sequence ID" value="KAA9159424.1"/>
    <property type="molecule type" value="Genomic_DNA"/>
</dbReference>
<dbReference type="RefSeq" id="WP_144747408.1">
    <property type="nucleotide sequence ID" value="NZ_VMNW02000029.1"/>
</dbReference>
<sequence>MEDAWDMPYRQAALEVMRIFKREWTLAVLATLALGEVRHKDLLAEINAVEERIGWSSHEKPLSARVLNYTLEGAVENGLIERRAESGNFGAVWYQLTPVGRSLLRATRPLAEWAQQNRQELRNHRPSNDD</sequence>
<dbReference type="InterPro" id="IPR036390">
    <property type="entry name" value="WH_DNA-bd_sf"/>
</dbReference>
<gene>
    <name evidence="2" type="ORF">FPZ12_020165</name>
</gene>
<name>A0A5N0V3M7_9PSEU</name>
<dbReference type="PROSITE" id="PS51118">
    <property type="entry name" value="HTH_HXLR"/>
    <property type="match status" value="1"/>
</dbReference>
<reference evidence="2" key="1">
    <citation type="submission" date="2019-09" db="EMBL/GenBank/DDBJ databases">
        <authorList>
            <person name="Teo W.F.A."/>
            <person name="Duangmal K."/>
        </authorList>
    </citation>
    <scope>NUCLEOTIDE SEQUENCE [LARGE SCALE GENOMIC DNA]</scope>
    <source>
        <strain evidence="2">K81G1</strain>
    </source>
</reference>
<evidence type="ECO:0000313" key="2">
    <source>
        <dbReference type="EMBL" id="KAA9159424.1"/>
    </source>
</evidence>
<dbReference type="Pfam" id="PF01638">
    <property type="entry name" value="HxlR"/>
    <property type="match status" value="1"/>
</dbReference>
<dbReference type="OrthoDB" id="3683390at2"/>
<comment type="caution">
    <text evidence="2">The sequence shown here is derived from an EMBL/GenBank/DDBJ whole genome shotgun (WGS) entry which is preliminary data.</text>
</comment>
<evidence type="ECO:0000259" key="1">
    <source>
        <dbReference type="PROSITE" id="PS51118"/>
    </source>
</evidence>
<feature type="domain" description="HTH hxlR-type" evidence="1">
    <location>
        <begin position="7"/>
        <end position="122"/>
    </location>
</feature>
<protein>
    <submittedName>
        <fullName evidence="2">Helix-turn-helix transcriptional regulator</fullName>
    </submittedName>
</protein>
<dbReference type="Proteomes" id="UP000319769">
    <property type="component" value="Unassembled WGS sequence"/>
</dbReference>